<gene>
    <name evidence="3" type="ORF">PDE_08488</name>
</gene>
<organism evidence="3 4">
    <name type="scientific">Penicillium oxalicum (strain 114-2 / CGMCC 5302)</name>
    <name type="common">Penicillium decumbens</name>
    <dbReference type="NCBI Taxonomy" id="933388"/>
    <lineage>
        <taxon>Eukaryota</taxon>
        <taxon>Fungi</taxon>
        <taxon>Dikarya</taxon>
        <taxon>Ascomycota</taxon>
        <taxon>Pezizomycotina</taxon>
        <taxon>Eurotiomycetes</taxon>
        <taxon>Eurotiomycetidae</taxon>
        <taxon>Eurotiales</taxon>
        <taxon>Aspergillaceae</taxon>
        <taxon>Penicillium</taxon>
    </lineage>
</organism>
<feature type="compositionally biased region" description="Polar residues" evidence="1">
    <location>
        <begin position="363"/>
        <end position="380"/>
    </location>
</feature>
<dbReference type="STRING" id="933388.S7ZXM4"/>
<dbReference type="SUPFAM" id="SSF57959">
    <property type="entry name" value="Leucine zipper domain"/>
    <property type="match status" value="1"/>
</dbReference>
<evidence type="ECO:0000259" key="2">
    <source>
        <dbReference type="PROSITE" id="PS00036"/>
    </source>
</evidence>
<reference evidence="3 4" key="1">
    <citation type="journal article" date="2013" name="PLoS ONE">
        <title>Genomic and secretomic analyses reveal unique features of the lignocellulolytic enzyme system of Penicillium decumbens.</title>
        <authorList>
            <person name="Liu G."/>
            <person name="Zhang L."/>
            <person name="Wei X."/>
            <person name="Zou G."/>
            <person name="Qin Y."/>
            <person name="Ma L."/>
            <person name="Li J."/>
            <person name="Zheng H."/>
            <person name="Wang S."/>
            <person name="Wang C."/>
            <person name="Xun L."/>
            <person name="Zhao G.-P."/>
            <person name="Zhou Z."/>
            <person name="Qu Y."/>
        </authorList>
    </citation>
    <scope>NUCLEOTIDE SEQUENCE [LARGE SCALE GENOMIC DNA]</scope>
    <source>
        <strain evidence="4">114-2 / CGMCC 5302</strain>
    </source>
</reference>
<protein>
    <recommendedName>
        <fullName evidence="2">BZIP domain-containing protein</fullName>
    </recommendedName>
</protein>
<dbReference type="InterPro" id="IPR046347">
    <property type="entry name" value="bZIP_sf"/>
</dbReference>
<feature type="domain" description="BZIP" evidence="2">
    <location>
        <begin position="406"/>
        <end position="420"/>
    </location>
</feature>
<dbReference type="HOGENOM" id="CLU_031714_0_0_1"/>
<sequence>MESPFTGPLNFSIASRSSSSPQIIISPIDFTSFTTDSSQQPWPPTPPSTQPLASNSINSNNSSSNSSLQDFVLYPTPPASQPQPPPRDSRLLAPPSTTLKPSALQPFLAQHQPRRHTLSLQLQRYLQQQLSSGLPISDPRVAKLARSFAHWSHSNSSSYAQQPHAAAVPSPLRPQSGAQFIPTLKKPYTTAYRRTMSAPGFEGTHLHHPSVPVPDSSPLAHTHATELDAALFALPSAGDTAGLGSPFDIGQIHLDTDVNAFSPGAPTDTVSPKDVMFDASSVPPSATFTDLSTPLLESPGAFSSGPSPMFTDLDLLGPNDWTPLFNDAAAMDAFQSLAMVAPLEETSKTEKPLPAQTPKLAASVQSVSSPISATGSSKPSSVAGINRPRKELSPIAFDPSDPVAAKRARNTEAARKSRAKKLERQMSAEARISELQKQLADRDAIIANLQAQLEAQRQFA</sequence>
<feature type="region of interest" description="Disordered" evidence="1">
    <location>
        <begin position="28"/>
        <end position="100"/>
    </location>
</feature>
<proteinExistence type="predicted"/>
<dbReference type="PROSITE" id="PS00036">
    <property type="entry name" value="BZIP_BASIC"/>
    <property type="match status" value="1"/>
</dbReference>
<feature type="compositionally biased region" description="Pro residues" evidence="1">
    <location>
        <begin position="75"/>
        <end position="86"/>
    </location>
</feature>
<dbReference type="CDD" id="cd12193">
    <property type="entry name" value="bZIP_GCN4"/>
    <property type="match status" value="1"/>
</dbReference>
<dbReference type="Pfam" id="PF07716">
    <property type="entry name" value="bZIP_2"/>
    <property type="match status" value="1"/>
</dbReference>
<dbReference type="AlphaFoldDB" id="S7ZXM4"/>
<feature type="compositionally biased region" description="Basic and acidic residues" evidence="1">
    <location>
        <begin position="409"/>
        <end position="425"/>
    </location>
</feature>
<dbReference type="InterPro" id="IPR004827">
    <property type="entry name" value="bZIP"/>
</dbReference>
<evidence type="ECO:0000256" key="1">
    <source>
        <dbReference type="SAM" id="MobiDB-lite"/>
    </source>
</evidence>
<name>S7ZXM4_PENO1</name>
<accession>S7ZXM4</accession>
<dbReference type="OrthoDB" id="5419235at2759"/>
<dbReference type="Gene3D" id="3.30.160.60">
    <property type="entry name" value="Classic Zinc Finger"/>
    <property type="match status" value="1"/>
</dbReference>
<feature type="region of interest" description="Disordered" evidence="1">
    <location>
        <begin position="345"/>
        <end position="425"/>
    </location>
</feature>
<dbReference type="eggNOG" id="KOG0837">
    <property type="taxonomic scope" value="Eukaryota"/>
</dbReference>
<feature type="compositionally biased region" description="Low complexity" evidence="1">
    <location>
        <begin position="28"/>
        <end position="40"/>
    </location>
</feature>
<dbReference type="Proteomes" id="UP000019376">
    <property type="component" value="Unassembled WGS sequence"/>
</dbReference>
<dbReference type="PhylomeDB" id="S7ZXM4"/>
<feature type="compositionally biased region" description="Low complexity" evidence="1">
    <location>
        <begin position="50"/>
        <end position="67"/>
    </location>
</feature>
<keyword evidence="4" id="KW-1185">Reference proteome</keyword>
<evidence type="ECO:0000313" key="3">
    <source>
        <dbReference type="EMBL" id="EPS33526.1"/>
    </source>
</evidence>
<dbReference type="GO" id="GO:0003700">
    <property type="term" value="F:DNA-binding transcription factor activity"/>
    <property type="evidence" value="ECO:0007669"/>
    <property type="project" value="InterPro"/>
</dbReference>
<evidence type="ECO:0000313" key="4">
    <source>
        <dbReference type="Proteomes" id="UP000019376"/>
    </source>
</evidence>
<dbReference type="EMBL" id="KB644415">
    <property type="protein sequence ID" value="EPS33526.1"/>
    <property type="molecule type" value="Genomic_DNA"/>
</dbReference>